<keyword evidence="1" id="KW-0812">Transmembrane</keyword>
<sequence length="226" mass="25941">MKQITKFVIFSIFASLIIFQFNNVNAKETVFTATEIIDINETTQITVSMAAPLTWEINTGINISVSIKLSQIAQNDSLFITYIKTEYNIPGKQFPENQQISIIEDNLTYIGEEFNINQTRYAPENTDEFNITLSILAQTVNMTNTEEFSMDFPGKGEDNIIIKKNLVIPVINLPGFPNIETFSRWIIIFIVIQLIIMSPAILVLYFKISKQKTRSQRKKKRRGENE</sequence>
<evidence type="ECO:0000313" key="2">
    <source>
        <dbReference type="EMBL" id="UJG44919.1"/>
    </source>
</evidence>
<reference evidence="2" key="1">
    <citation type="journal article" date="2022" name="Nat. Microbiol.">
        <title>Unique mobile elements and scalable gene flow at the prokaryote-eukaryote boundary revealed by circularized Asgard archaea genomes.</title>
        <authorList>
            <person name="Wu F."/>
            <person name="Speth D.R."/>
            <person name="Philosof A."/>
            <person name="Cremiere A."/>
            <person name="Narayanan A."/>
            <person name="Barco R.A."/>
            <person name="Connon S.A."/>
            <person name="Amend J.P."/>
            <person name="Antoshechkin I.A."/>
            <person name="Orphan V.J."/>
        </authorList>
    </citation>
    <scope>NUCLEOTIDE SEQUENCE</scope>
    <source>
        <strain evidence="2">PR6</strain>
    </source>
</reference>
<keyword evidence="1" id="KW-1133">Transmembrane helix</keyword>
<name>A0A9Y1BTM8_9ARCH</name>
<protein>
    <submittedName>
        <fullName evidence="2">Uncharacterized protein</fullName>
    </submittedName>
</protein>
<accession>A0A9Y1BTM8</accession>
<feature type="transmembrane region" description="Helical" evidence="1">
    <location>
        <begin position="185"/>
        <end position="208"/>
    </location>
</feature>
<evidence type="ECO:0000256" key="1">
    <source>
        <dbReference type="SAM" id="Phobius"/>
    </source>
</evidence>
<dbReference type="EMBL" id="CP084167">
    <property type="protein sequence ID" value="UJG44919.1"/>
    <property type="molecule type" value="Genomic_DNA"/>
</dbReference>
<organism evidence="2">
    <name type="scientific">Candidatus Heimdallarchaeum endolithica</name>
    <dbReference type="NCBI Taxonomy" id="2876572"/>
    <lineage>
        <taxon>Archaea</taxon>
        <taxon>Promethearchaeati</taxon>
        <taxon>Candidatus Heimdallarchaeota</taxon>
        <taxon>Candidatus Heimdallarchaeia (ex Rinke et al. 2021) (nom. nud.)</taxon>
        <taxon>Candidatus Heimdallarchaeales</taxon>
        <taxon>Candidatus Heimdallarchaeaceae</taxon>
        <taxon>Candidatus Heimdallarchaeum</taxon>
    </lineage>
</organism>
<dbReference type="AlphaFoldDB" id="A0A9Y1BTM8"/>
<proteinExistence type="predicted"/>
<keyword evidence="1" id="KW-0472">Membrane</keyword>
<dbReference type="Proteomes" id="UP001200513">
    <property type="component" value="Chromosome"/>
</dbReference>
<gene>
    <name evidence="2" type="ORF">K9W46_06990</name>
</gene>